<evidence type="ECO:0000259" key="8">
    <source>
        <dbReference type="SMART" id="SM00382"/>
    </source>
</evidence>
<gene>
    <name evidence="9" type="ORF">RN607_02480</name>
</gene>
<dbReference type="CDD" id="cd18111">
    <property type="entry name" value="ATP-synt_V_A-type_alpha_C"/>
    <property type="match status" value="1"/>
</dbReference>
<dbReference type="Pfam" id="PF02874">
    <property type="entry name" value="ATP-synt_ab_N"/>
    <property type="match status" value="1"/>
</dbReference>
<dbReference type="Gene3D" id="3.40.50.300">
    <property type="entry name" value="P-loop containing nucleotide triphosphate hydrolases"/>
    <property type="match status" value="1"/>
</dbReference>
<evidence type="ECO:0000256" key="5">
    <source>
        <dbReference type="ARBA" id="ARBA00022967"/>
    </source>
</evidence>
<dbReference type="PANTHER" id="PTHR43607">
    <property type="entry name" value="V-TYPE PROTON ATPASE CATALYTIC SUBUNIT A"/>
    <property type="match status" value="1"/>
</dbReference>
<keyword evidence="4" id="KW-0067">ATP-binding</keyword>
<dbReference type="SUPFAM" id="SSF47917">
    <property type="entry name" value="C-terminal domain of alpha and beta subunits of F1 ATP synthase"/>
    <property type="match status" value="1"/>
</dbReference>
<dbReference type="InterPro" id="IPR024034">
    <property type="entry name" value="ATPase_F1/V1_b/a_C"/>
</dbReference>
<dbReference type="InterPro" id="IPR003593">
    <property type="entry name" value="AAA+_ATPase"/>
</dbReference>
<dbReference type="Gene3D" id="2.40.30.20">
    <property type="match status" value="1"/>
</dbReference>
<feature type="domain" description="AAA+ ATPase" evidence="8">
    <location>
        <begin position="234"/>
        <end position="427"/>
    </location>
</feature>
<evidence type="ECO:0000256" key="2">
    <source>
        <dbReference type="ARBA" id="ARBA00022448"/>
    </source>
</evidence>
<evidence type="ECO:0000256" key="6">
    <source>
        <dbReference type="ARBA" id="ARBA00023065"/>
    </source>
</evidence>
<evidence type="ECO:0000256" key="1">
    <source>
        <dbReference type="ARBA" id="ARBA00008936"/>
    </source>
</evidence>
<dbReference type="InterPro" id="IPR000194">
    <property type="entry name" value="ATPase_F1/V1/A1_a/bsu_nucl-bd"/>
</dbReference>
<dbReference type="InterPro" id="IPR022878">
    <property type="entry name" value="V-ATPase_asu"/>
</dbReference>
<dbReference type="EMBL" id="CP134880">
    <property type="protein sequence ID" value="WNM27891.1"/>
    <property type="molecule type" value="Genomic_DNA"/>
</dbReference>
<keyword evidence="3" id="KW-0547">Nucleotide-binding</keyword>
<keyword evidence="7" id="KW-0066">ATP synthesis</keyword>
<keyword evidence="6" id="KW-0406">Ion transport</keyword>
<dbReference type="InterPro" id="IPR023366">
    <property type="entry name" value="ATP_synth_asu-like_sf"/>
</dbReference>
<dbReference type="Gene3D" id="1.10.1140.10">
    <property type="entry name" value="Bovine Mitochondrial F1-atpase, Atp Synthase Beta Chain, Chain D, domain 3"/>
    <property type="match status" value="1"/>
</dbReference>
<dbReference type="GO" id="GO:0005524">
    <property type="term" value="F:ATP binding"/>
    <property type="evidence" value="ECO:0007669"/>
    <property type="project" value="UniProtKB-KW"/>
</dbReference>
<dbReference type="InterPro" id="IPR031686">
    <property type="entry name" value="ATP-synth_a_Xtn"/>
</dbReference>
<accession>A0AA96FBR5</accession>
<dbReference type="Pfam" id="PF22919">
    <property type="entry name" value="ATP-synt_VA_C"/>
    <property type="match status" value="1"/>
</dbReference>
<name>A0AA96FBR5_9MICO</name>
<evidence type="ECO:0000256" key="4">
    <source>
        <dbReference type="ARBA" id="ARBA00022840"/>
    </source>
</evidence>
<evidence type="ECO:0000313" key="9">
    <source>
        <dbReference type="EMBL" id="WNM27891.1"/>
    </source>
</evidence>
<dbReference type="SUPFAM" id="SSF52540">
    <property type="entry name" value="P-loop containing nucleoside triphosphate hydrolases"/>
    <property type="match status" value="1"/>
</dbReference>
<keyword evidence="2" id="KW-0813">Transport</keyword>
<dbReference type="InterPro" id="IPR027417">
    <property type="entry name" value="P-loop_NTPase"/>
</dbReference>
<keyword evidence="5" id="KW-1278">Translocase</keyword>
<dbReference type="InterPro" id="IPR004100">
    <property type="entry name" value="ATPase_F1/V1/A1_a/bsu_N"/>
</dbReference>
<dbReference type="Gene3D" id="2.40.50.100">
    <property type="match status" value="1"/>
</dbReference>
<dbReference type="CDD" id="cd01134">
    <property type="entry name" value="V_A-ATPase_A"/>
    <property type="match status" value="1"/>
</dbReference>
<comment type="similarity">
    <text evidence="1">Belongs to the ATPase alpha/beta chains family.</text>
</comment>
<organism evidence="9">
    <name type="scientific">Demequina capsici</name>
    <dbReference type="NCBI Taxonomy" id="3075620"/>
    <lineage>
        <taxon>Bacteria</taxon>
        <taxon>Bacillati</taxon>
        <taxon>Actinomycetota</taxon>
        <taxon>Actinomycetes</taxon>
        <taxon>Micrococcales</taxon>
        <taxon>Demequinaceae</taxon>
        <taxon>Demequina</taxon>
    </lineage>
</organism>
<dbReference type="GO" id="GO:0046961">
    <property type="term" value="F:proton-transporting ATPase activity, rotational mechanism"/>
    <property type="evidence" value="ECO:0007669"/>
    <property type="project" value="InterPro"/>
</dbReference>
<dbReference type="Proteomes" id="UP001303408">
    <property type="component" value="Chromosome"/>
</dbReference>
<sequence>MDGVSTRHDAPGRVGRTVRVTGPLLEAEGVPDVAMGEILHVGADRISAEVVAVDGTRATMQAYEYTGGLRVGAPAAGSGQPLTGLFGPGLLGAAFDGLMRPLTSAPIWLRPDRPESVAGADGGRRWRFVPTVRAGDGVSEGDVLGTVPHSGAVEHRVIVPAGASGTVDWIADDCEVGALDAVARIGVAGVGDREVRLSERWPMRRPRPFRERQADPVPLHTGQRVLDLFFPVPRGAAAAVTGGFGTGKTMLLQQIAKWCDADVIVYVGCGERGNEMADVLDDLGRLTDARSGGRLVERTVVVANTSNMPMMARELSIYTGISIAEYYRDMGYQAVVIADSTSRWAEALREFANRRGDLPAEEGFPADLASQLAAFYERAGRVTTLGGHDASVTVIGAVSPPGGDMSEPVTTITQRFVRAMWMLDRDLAYARHYPAVHWSGSFARDTDGLARWQTVHGDPEWAARRATALAILAEADRLSSLAEVIGVGSLPGRERMVVLGGRLLRESVLAQNALHPNDATCSDAKGAALLDLVLGVIDACHAAIDRGATATAVERLDFGPVIRAAQDVGTDQAGAVAEIRDRMVAQLGELP</sequence>
<dbReference type="NCBIfam" id="NF003220">
    <property type="entry name" value="PRK04192.1"/>
    <property type="match status" value="1"/>
</dbReference>
<dbReference type="SMART" id="SM00382">
    <property type="entry name" value="AAA"/>
    <property type="match status" value="1"/>
</dbReference>
<evidence type="ECO:0000256" key="7">
    <source>
        <dbReference type="ARBA" id="ARBA00023310"/>
    </source>
</evidence>
<dbReference type="Pfam" id="PF00006">
    <property type="entry name" value="ATP-synt_ab"/>
    <property type="match status" value="1"/>
</dbReference>
<dbReference type="GO" id="GO:0006754">
    <property type="term" value="P:ATP biosynthetic process"/>
    <property type="evidence" value="ECO:0007669"/>
    <property type="project" value="UniProtKB-KW"/>
</dbReference>
<dbReference type="Pfam" id="PF16886">
    <property type="entry name" value="ATP-synt_ab_Xtn"/>
    <property type="match status" value="1"/>
</dbReference>
<reference evidence="9" key="1">
    <citation type="submission" date="2023-09" db="EMBL/GenBank/DDBJ databases">
        <title>Demequina sp. a novel bacteria isolated from Capsicum annuum.</title>
        <authorList>
            <person name="Humaira Z."/>
            <person name="Lee J."/>
            <person name="Cho D."/>
        </authorList>
    </citation>
    <scope>NUCLEOTIDE SEQUENCE</scope>
    <source>
        <strain evidence="9">PMTSA13</strain>
    </source>
</reference>
<evidence type="ECO:0000256" key="3">
    <source>
        <dbReference type="ARBA" id="ARBA00022741"/>
    </source>
</evidence>
<proteinExistence type="inferred from homology"/>
<dbReference type="AlphaFoldDB" id="A0AA96FBR5"/>
<dbReference type="InterPro" id="IPR055190">
    <property type="entry name" value="ATP-synt_VA_C"/>
</dbReference>
<dbReference type="RefSeq" id="WP_313544103.1">
    <property type="nucleotide sequence ID" value="NZ_CP134880.1"/>
</dbReference>
<dbReference type="PANTHER" id="PTHR43607:SF1">
    <property type="entry name" value="H(+)-TRANSPORTING TWO-SECTOR ATPASE"/>
    <property type="match status" value="1"/>
</dbReference>
<protein>
    <submittedName>
        <fullName evidence="9">V-type ATP synthase subunit A</fullName>
    </submittedName>
</protein>
<dbReference type="KEGG" id="dcp:RN607_02480"/>